<dbReference type="KEGG" id="msaa:QYS49_09575"/>
<evidence type="ECO:0000313" key="1">
    <source>
        <dbReference type="EMBL" id="WKK77388.1"/>
    </source>
</evidence>
<keyword evidence="2" id="KW-1185">Reference proteome</keyword>
<gene>
    <name evidence="1" type="ORF">QYS49_09575</name>
</gene>
<evidence type="ECO:0000313" key="2">
    <source>
        <dbReference type="Proteomes" id="UP001230496"/>
    </source>
</evidence>
<dbReference type="RefSeq" id="WP_308349691.1">
    <property type="nucleotide sequence ID" value="NZ_CP129971.1"/>
</dbReference>
<dbReference type="Proteomes" id="UP001230496">
    <property type="component" value="Chromosome"/>
</dbReference>
<dbReference type="Pfam" id="PF13715">
    <property type="entry name" value="CarbopepD_reg_2"/>
    <property type="match status" value="1"/>
</dbReference>
<dbReference type="SUPFAM" id="SSF49464">
    <property type="entry name" value="Carboxypeptidase regulatory domain-like"/>
    <property type="match status" value="1"/>
</dbReference>
<sequence>MVQRKLPILIILLFVSFFSYSQVEKNEPEKVIQFTGVVLDADSSAIPGVHIYTPIFGRGTSTNQYGFFSMPALEGDSLVISAVGFKKATYVVPKIKSSTLKVIFQLEQDREMLDEVQVYNMPPTAEAFKKAVLAVRLPQEFSNMDKNLDPATLQQMYKSLPADGSMNHRWFVQEQAFYNQTQNSVRINPLLNPMSWVEIYRAIKRGDFSNNND</sequence>
<accession>A0AA49GHC6</accession>
<protein>
    <submittedName>
        <fullName evidence="1">Carboxypeptidase-like regulatory domain-containing protein</fullName>
    </submittedName>
</protein>
<dbReference type="EMBL" id="CP129971">
    <property type="protein sequence ID" value="WKK77388.1"/>
    <property type="molecule type" value="Genomic_DNA"/>
</dbReference>
<proteinExistence type="predicted"/>
<dbReference type="AlphaFoldDB" id="A0AA49GHC6"/>
<organism evidence="1 2">
    <name type="scientific">Marivirga salinarum</name>
    <dbReference type="NCBI Taxonomy" id="3059078"/>
    <lineage>
        <taxon>Bacteria</taxon>
        <taxon>Pseudomonadati</taxon>
        <taxon>Bacteroidota</taxon>
        <taxon>Cytophagia</taxon>
        <taxon>Cytophagales</taxon>
        <taxon>Marivirgaceae</taxon>
        <taxon>Marivirga</taxon>
    </lineage>
</organism>
<name>A0AA49GHC6_9BACT</name>
<dbReference type="InterPro" id="IPR008969">
    <property type="entry name" value="CarboxyPept-like_regulatory"/>
</dbReference>
<reference evidence="1 2" key="1">
    <citation type="submission" date="2023-08" db="EMBL/GenBank/DDBJ databases">
        <title>Comparative genomics and taxonomic characterization of three novel marine species of genus Marivirga.</title>
        <authorList>
            <person name="Muhammad N."/>
            <person name="Kim S.-G."/>
        </authorList>
    </citation>
    <scope>NUCLEOTIDE SEQUENCE [LARGE SCALE GENOMIC DNA]</scope>
    <source>
        <strain evidence="1 2">BDSF4-3</strain>
    </source>
</reference>